<keyword evidence="1" id="KW-1133">Transmembrane helix</keyword>
<sequence>EIQLIREPPTWSPYHMFITWANSTSEKGVDKYIVSLPPGSNGTIGNVERSGDGYGVNLTNLQPGKSHCIDVSAELNTLVSAPSHKCLLTDEITPPLATRKVSAIVGGTIGGVLFFLILVSITVVLLKRNKRNLAKRETTSDMDTGYLEPVPTEEIERNTVYSDIQLQPPQPHVYDSNLDAPLHIDNDYVNIGPKANEQMPQTNGQPMHLDQTDNIQYDYSNDYHVYEKLKRH</sequence>
<proteinExistence type="predicted"/>
<feature type="transmembrane region" description="Helical" evidence="1">
    <location>
        <begin position="103"/>
        <end position="126"/>
    </location>
</feature>
<dbReference type="AlphaFoldDB" id="A0A8S4PZA2"/>
<keyword evidence="1" id="KW-0472">Membrane</keyword>
<gene>
    <name evidence="2" type="ORF">OFUS_LOCUS23064</name>
</gene>
<evidence type="ECO:0008006" key="4">
    <source>
        <dbReference type="Google" id="ProtNLM"/>
    </source>
</evidence>
<name>A0A8S4PZA2_OWEFU</name>
<accession>A0A8S4PZA2</accession>
<reference evidence="2" key="1">
    <citation type="submission" date="2022-03" db="EMBL/GenBank/DDBJ databases">
        <authorList>
            <person name="Martin C."/>
        </authorList>
    </citation>
    <scope>NUCLEOTIDE SEQUENCE</scope>
</reference>
<dbReference type="EMBL" id="CAIIXF020000011">
    <property type="protein sequence ID" value="CAH1798997.1"/>
    <property type="molecule type" value="Genomic_DNA"/>
</dbReference>
<dbReference type="InterPro" id="IPR036116">
    <property type="entry name" value="FN3_sf"/>
</dbReference>
<comment type="caution">
    <text evidence="2">The sequence shown here is derived from an EMBL/GenBank/DDBJ whole genome shotgun (WGS) entry which is preliminary data.</text>
</comment>
<evidence type="ECO:0000313" key="2">
    <source>
        <dbReference type="EMBL" id="CAH1798997.1"/>
    </source>
</evidence>
<dbReference type="Proteomes" id="UP000749559">
    <property type="component" value="Unassembled WGS sequence"/>
</dbReference>
<organism evidence="2 3">
    <name type="scientific">Owenia fusiformis</name>
    <name type="common">Polychaete worm</name>
    <dbReference type="NCBI Taxonomy" id="6347"/>
    <lineage>
        <taxon>Eukaryota</taxon>
        <taxon>Metazoa</taxon>
        <taxon>Spiralia</taxon>
        <taxon>Lophotrochozoa</taxon>
        <taxon>Annelida</taxon>
        <taxon>Polychaeta</taxon>
        <taxon>Sedentaria</taxon>
        <taxon>Canalipalpata</taxon>
        <taxon>Sabellida</taxon>
        <taxon>Oweniida</taxon>
        <taxon>Oweniidae</taxon>
        <taxon>Owenia</taxon>
    </lineage>
</organism>
<keyword evidence="3" id="KW-1185">Reference proteome</keyword>
<feature type="non-terminal residue" evidence="2">
    <location>
        <position position="232"/>
    </location>
</feature>
<dbReference type="SUPFAM" id="SSF49265">
    <property type="entry name" value="Fibronectin type III"/>
    <property type="match status" value="1"/>
</dbReference>
<keyword evidence="1" id="KW-0812">Transmembrane</keyword>
<evidence type="ECO:0000256" key="1">
    <source>
        <dbReference type="SAM" id="Phobius"/>
    </source>
</evidence>
<protein>
    <recommendedName>
        <fullName evidence="4">Fibronectin type-III domain-containing protein</fullName>
    </recommendedName>
</protein>
<evidence type="ECO:0000313" key="3">
    <source>
        <dbReference type="Proteomes" id="UP000749559"/>
    </source>
</evidence>